<feature type="domain" description="AB hydrolase-1" evidence="1">
    <location>
        <begin position="29"/>
        <end position="130"/>
    </location>
</feature>
<gene>
    <name evidence="2" type="ordered locus">Hden_0063</name>
</gene>
<dbReference type="STRING" id="582899.Hden_0063"/>
<dbReference type="SUPFAM" id="SSF53474">
    <property type="entry name" value="alpha/beta-Hydrolases"/>
    <property type="match status" value="1"/>
</dbReference>
<dbReference type="Proteomes" id="UP000002033">
    <property type="component" value="Chromosome"/>
</dbReference>
<evidence type="ECO:0000313" key="2">
    <source>
        <dbReference type="EMBL" id="ADJ21890.1"/>
    </source>
</evidence>
<protein>
    <submittedName>
        <fullName evidence="2">Alpha/beta hydrolase fold protein</fullName>
    </submittedName>
</protein>
<name>D8JPJ9_HYPDA</name>
<dbReference type="eggNOG" id="COG0596">
    <property type="taxonomic scope" value="Bacteria"/>
</dbReference>
<dbReference type="EMBL" id="CP002083">
    <property type="protein sequence ID" value="ADJ21890.1"/>
    <property type="molecule type" value="Genomic_DNA"/>
</dbReference>
<evidence type="ECO:0000313" key="3">
    <source>
        <dbReference type="Proteomes" id="UP000002033"/>
    </source>
</evidence>
<dbReference type="InterPro" id="IPR050471">
    <property type="entry name" value="AB_hydrolase"/>
</dbReference>
<keyword evidence="3" id="KW-1185">Reference proteome</keyword>
<dbReference type="InterPro" id="IPR000073">
    <property type="entry name" value="AB_hydrolase_1"/>
</dbReference>
<keyword evidence="2" id="KW-0378">Hydrolase</keyword>
<proteinExistence type="predicted"/>
<organism evidence="2 3">
    <name type="scientific">Hyphomicrobium denitrificans (strain ATCC 51888 / DSM 1869 / NCIMB 11706 / TK 0415)</name>
    <dbReference type="NCBI Taxonomy" id="582899"/>
    <lineage>
        <taxon>Bacteria</taxon>
        <taxon>Pseudomonadati</taxon>
        <taxon>Pseudomonadota</taxon>
        <taxon>Alphaproteobacteria</taxon>
        <taxon>Hyphomicrobiales</taxon>
        <taxon>Hyphomicrobiaceae</taxon>
        <taxon>Hyphomicrobium</taxon>
    </lineage>
</organism>
<dbReference type="HOGENOM" id="CLU_020336_50_5_5"/>
<dbReference type="Gene3D" id="3.40.50.1820">
    <property type="entry name" value="alpha/beta hydrolase"/>
    <property type="match status" value="1"/>
</dbReference>
<dbReference type="PANTHER" id="PTHR43433">
    <property type="entry name" value="HYDROLASE, ALPHA/BETA FOLD FAMILY PROTEIN"/>
    <property type="match status" value="1"/>
</dbReference>
<dbReference type="Pfam" id="PF00561">
    <property type="entry name" value="Abhydrolase_1"/>
    <property type="match status" value="1"/>
</dbReference>
<dbReference type="OrthoDB" id="9804723at2"/>
<dbReference type="PRINTS" id="PR00111">
    <property type="entry name" value="ABHYDROLASE"/>
</dbReference>
<dbReference type="AlphaFoldDB" id="D8JPJ9"/>
<evidence type="ECO:0000259" key="1">
    <source>
        <dbReference type="Pfam" id="PF00561"/>
    </source>
</evidence>
<dbReference type="RefSeq" id="WP_013214109.1">
    <property type="nucleotide sequence ID" value="NC_014313.1"/>
</dbReference>
<dbReference type="GO" id="GO:0004806">
    <property type="term" value="F:triacylglycerol lipase activity"/>
    <property type="evidence" value="ECO:0007669"/>
    <property type="project" value="TreeGrafter"/>
</dbReference>
<dbReference type="PANTHER" id="PTHR43433:SF5">
    <property type="entry name" value="AB HYDROLASE-1 DOMAIN-CONTAINING PROTEIN"/>
    <property type="match status" value="1"/>
</dbReference>
<dbReference type="KEGG" id="hdn:Hden_0063"/>
<accession>D8JPJ9</accession>
<sequence length="270" mass="28220">MKQFDSAGVEIAYLDTGSGSSAGGGTEKPPVLLIHGFASNVETNWGGTGWVDFLRKAGYRVVAFDNRGHGHSQKLHELTDYGAPLMAEDAKRLLDHLGIKRAHVIGYSMGARIAAFLALAHPERVDHVVFGGLGINMVRGMAGTGPIARALEAESIDDVTNPTARTFRAFAEQTKSDLKALAACIRSARAPITAEMAASISAPVLVAVGETDVIGGSAAELAKLIPGARAITMPGKDHNRAVGDRTFKAEVLAFFEGGQSLESGAAAAEK</sequence>
<dbReference type="GO" id="GO:0046503">
    <property type="term" value="P:glycerolipid catabolic process"/>
    <property type="evidence" value="ECO:0007669"/>
    <property type="project" value="TreeGrafter"/>
</dbReference>
<reference evidence="3" key="1">
    <citation type="journal article" date="2011" name="J. Bacteriol.">
        <title>Genome sequences of eight morphologically diverse alphaproteobacteria.</title>
        <authorList>
            <consortium name="US DOE Joint Genome Institute"/>
            <person name="Brown P.J."/>
            <person name="Kysela D.T."/>
            <person name="Buechlein A."/>
            <person name="Hemmerich C."/>
            <person name="Brun Y.V."/>
        </authorList>
    </citation>
    <scope>NUCLEOTIDE SEQUENCE [LARGE SCALE GENOMIC DNA]</scope>
    <source>
        <strain evidence="3">ATCC 51888 / DSM 1869 / NCIB 11706 / TK 0415</strain>
    </source>
</reference>
<dbReference type="InterPro" id="IPR029058">
    <property type="entry name" value="AB_hydrolase_fold"/>
</dbReference>